<feature type="compositionally biased region" description="Polar residues" evidence="1">
    <location>
        <begin position="511"/>
        <end position="529"/>
    </location>
</feature>
<feature type="transmembrane region" description="Helical" evidence="2">
    <location>
        <begin position="366"/>
        <end position="389"/>
    </location>
</feature>
<dbReference type="EMBL" id="JACVVK020000703">
    <property type="protein sequence ID" value="KAK7454133.1"/>
    <property type="molecule type" value="Genomic_DNA"/>
</dbReference>
<feature type="compositionally biased region" description="Basic and acidic residues" evidence="1">
    <location>
        <begin position="486"/>
        <end position="496"/>
    </location>
</feature>
<keyword evidence="2" id="KW-0472">Membrane</keyword>
<dbReference type="Proteomes" id="UP001519460">
    <property type="component" value="Unassembled WGS sequence"/>
</dbReference>
<feature type="compositionally biased region" description="Polar residues" evidence="1">
    <location>
        <begin position="176"/>
        <end position="198"/>
    </location>
</feature>
<comment type="caution">
    <text evidence="3">The sequence shown here is derived from an EMBL/GenBank/DDBJ whole genome shotgun (WGS) entry which is preliminary data.</text>
</comment>
<evidence type="ECO:0000256" key="2">
    <source>
        <dbReference type="SAM" id="Phobius"/>
    </source>
</evidence>
<name>A0ABD0J2S7_9CAEN</name>
<organism evidence="3 4">
    <name type="scientific">Batillaria attramentaria</name>
    <dbReference type="NCBI Taxonomy" id="370345"/>
    <lineage>
        <taxon>Eukaryota</taxon>
        <taxon>Metazoa</taxon>
        <taxon>Spiralia</taxon>
        <taxon>Lophotrochozoa</taxon>
        <taxon>Mollusca</taxon>
        <taxon>Gastropoda</taxon>
        <taxon>Caenogastropoda</taxon>
        <taxon>Sorbeoconcha</taxon>
        <taxon>Cerithioidea</taxon>
        <taxon>Batillariidae</taxon>
        <taxon>Batillaria</taxon>
    </lineage>
</organism>
<dbReference type="AlphaFoldDB" id="A0ABD0J2S7"/>
<dbReference type="PANTHER" id="PTHR34239">
    <property type="entry name" value="APPLE DOMAIN-CONTAINING PROTEIN"/>
    <property type="match status" value="1"/>
</dbReference>
<accession>A0ABD0J2S7</accession>
<gene>
    <name evidence="3" type="ORF">BaRGS_00039586</name>
</gene>
<keyword evidence="2" id="KW-0812">Transmembrane</keyword>
<proteinExistence type="predicted"/>
<feature type="region of interest" description="Disordered" evidence="1">
    <location>
        <begin position="159"/>
        <end position="198"/>
    </location>
</feature>
<evidence type="ECO:0000313" key="4">
    <source>
        <dbReference type="Proteomes" id="UP001519460"/>
    </source>
</evidence>
<keyword evidence="2" id="KW-1133">Transmembrane helix</keyword>
<dbReference type="PANTHER" id="PTHR34239:SF2">
    <property type="entry name" value="TRANSPOSABLE ELEMENT P TRANSPOSASE_THAP9 CONSERVED DOMAIN-CONTAINING PROTEIN"/>
    <property type="match status" value="1"/>
</dbReference>
<sequence length="555" mass="61779">MADIINKRFRNSLADDKLKSKLDAANCEALVVPTINPEIWKVMPPAAKKADLKLAMTQRAIMKASLAIAQSTQQVIRAHTQKRFTDKPAKDEMTKKAADSFAVLGHACTELSLRRRHALNSYLPKHLAGLCSSTVPMTSLLFGDDLHASLKQLKELEKFTHGAGQSGQDKRRPYNTHENYQNHASTKQTASPTPLNPQTPGMCGVRQRYCEAGFSKQAADLVLALWRPATQKAYNCYIAKWRTFALKNDIDPNSPSPVHVGNFLAHLFEEGAGCKREEPWTYNFTYTVTREDSCPWTWEISGNKNITVEPSEINFDILCPPHFVSASYVTINVSPVEDLVFNISLRTHTTEFSELNKTSYKVDHNIIVALNATGFLVFIIAVITVNMMCWKKGRRTDRTVPPVIMDNIFEPEAIELRPLSVRSDGNHLYEDVRGGGDGAVQSRNRQSPRIDSDGYCVPAPRSMVGQSEGSPDRQDQSASGGYIDMSHCRDSRDSEKRRSHSDSATPPAPNRPSTSATVPSNDRQDSAVSSGYMDMSGYVDMRREGNVHSTKSPHY</sequence>
<keyword evidence="4" id="KW-1185">Reference proteome</keyword>
<evidence type="ECO:0000256" key="1">
    <source>
        <dbReference type="SAM" id="MobiDB-lite"/>
    </source>
</evidence>
<evidence type="ECO:0008006" key="5">
    <source>
        <dbReference type="Google" id="ProtNLM"/>
    </source>
</evidence>
<reference evidence="3 4" key="1">
    <citation type="journal article" date="2023" name="Sci. Data">
        <title>Genome assembly of the Korean intertidal mud-creeper Batillaria attramentaria.</title>
        <authorList>
            <person name="Patra A.K."/>
            <person name="Ho P.T."/>
            <person name="Jun S."/>
            <person name="Lee S.J."/>
            <person name="Kim Y."/>
            <person name="Won Y.J."/>
        </authorList>
    </citation>
    <scope>NUCLEOTIDE SEQUENCE [LARGE SCALE GENOMIC DNA]</scope>
    <source>
        <strain evidence="3">Wonlab-2016</strain>
    </source>
</reference>
<feature type="region of interest" description="Disordered" evidence="1">
    <location>
        <begin position="427"/>
        <end position="555"/>
    </location>
</feature>
<evidence type="ECO:0000313" key="3">
    <source>
        <dbReference type="EMBL" id="KAK7454133.1"/>
    </source>
</evidence>
<protein>
    <recommendedName>
        <fullName evidence="5">Transmembrane protein</fullName>
    </recommendedName>
</protein>